<evidence type="ECO:0000313" key="8">
    <source>
        <dbReference type="EMBL" id="EPS67426.1"/>
    </source>
</evidence>
<evidence type="ECO:0000256" key="2">
    <source>
        <dbReference type="ARBA" id="ARBA00022692"/>
    </source>
</evidence>
<feature type="transmembrane region" description="Helical" evidence="7">
    <location>
        <begin position="144"/>
        <end position="164"/>
    </location>
</feature>
<comment type="similarity">
    <text evidence="6">Belongs to the DESIGUAL family.</text>
</comment>
<organism evidence="8 9">
    <name type="scientific">Genlisea aurea</name>
    <dbReference type="NCBI Taxonomy" id="192259"/>
    <lineage>
        <taxon>Eukaryota</taxon>
        <taxon>Viridiplantae</taxon>
        <taxon>Streptophyta</taxon>
        <taxon>Embryophyta</taxon>
        <taxon>Tracheophyta</taxon>
        <taxon>Spermatophyta</taxon>
        <taxon>Magnoliopsida</taxon>
        <taxon>eudicotyledons</taxon>
        <taxon>Gunneridae</taxon>
        <taxon>Pentapetalae</taxon>
        <taxon>asterids</taxon>
        <taxon>lamiids</taxon>
        <taxon>Lamiales</taxon>
        <taxon>Lentibulariaceae</taxon>
        <taxon>Genlisea</taxon>
    </lineage>
</organism>
<evidence type="ECO:0000313" key="9">
    <source>
        <dbReference type="Proteomes" id="UP000015453"/>
    </source>
</evidence>
<dbReference type="Pfam" id="PF06749">
    <property type="entry name" value="DUF1218"/>
    <property type="match status" value="1"/>
</dbReference>
<feature type="transmembrane region" description="Helical" evidence="7">
    <location>
        <begin position="95"/>
        <end position="115"/>
    </location>
</feature>
<dbReference type="InterPro" id="IPR009606">
    <property type="entry name" value="DEAL/Modifying_wall_lignin1/2"/>
</dbReference>
<keyword evidence="2 7" id="KW-0812">Transmembrane</keyword>
<evidence type="ECO:0000256" key="5">
    <source>
        <dbReference type="ARBA" id="ARBA00023136"/>
    </source>
</evidence>
<dbReference type="AlphaFoldDB" id="S8CRF4"/>
<dbReference type="InterPro" id="IPR052222">
    <property type="entry name" value="DESIGUAL"/>
</dbReference>
<accession>S8CRF4</accession>
<gene>
    <name evidence="8" type="ORF">M569_07349</name>
</gene>
<protein>
    <submittedName>
        <fullName evidence="8">Uncharacterized protein</fullName>
    </submittedName>
</protein>
<evidence type="ECO:0000256" key="6">
    <source>
        <dbReference type="ARBA" id="ARBA00029467"/>
    </source>
</evidence>
<evidence type="ECO:0000256" key="4">
    <source>
        <dbReference type="ARBA" id="ARBA00022989"/>
    </source>
</evidence>
<keyword evidence="4 7" id="KW-1133">Transmembrane helix</keyword>
<comment type="caution">
    <text evidence="8">The sequence shown here is derived from an EMBL/GenBank/DDBJ whole genome shotgun (WGS) entry which is preliminary data.</text>
</comment>
<reference evidence="8 9" key="1">
    <citation type="journal article" date="2013" name="BMC Genomics">
        <title>The miniature genome of a carnivorous plant Genlisea aurea contains a low number of genes and short non-coding sequences.</title>
        <authorList>
            <person name="Leushkin E.V."/>
            <person name="Sutormin R.A."/>
            <person name="Nabieva E.R."/>
            <person name="Penin A.A."/>
            <person name="Kondrashov A.S."/>
            <person name="Logacheva M.D."/>
        </authorList>
    </citation>
    <scope>NUCLEOTIDE SEQUENCE [LARGE SCALE GENOMIC DNA]</scope>
</reference>
<keyword evidence="3" id="KW-0732">Signal</keyword>
<comment type="subcellular location">
    <subcellularLocation>
        <location evidence="1">Endomembrane system</location>
        <topology evidence="1">Multi-pass membrane protein</topology>
    </subcellularLocation>
</comment>
<dbReference type="GO" id="GO:0012505">
    <property type="term" value="C:endomembrane system"/>
    <property type="evidence" value="ECO:0007669"/>
    <property type="project" value="UniProtKB-SubCell"/>
</dbReference>
<evidence type="ECO:0000256" key="7">
    <source>
        <dbReference type="SAM" id="Phobius"/>
    </source>
</evidence>
<dbReference type="Proteomes" id="UP000015453">
    <property type="component" value="Unassembled WGS sequence"/>
</dbReference>
<feature type="transmembrane region" description="Helical" evidence="7">
    <location>
        <begin position="55"/>
        <end position="74"/>
    </location>
</feature>
<keyword evidence="5 7" id="KW-0472">Membrane</keyword>
<name>S8CRF4_9LAMI</name>
<proteinExistence type="inferred from homology"/>
<keyword evidence="9" id="KW-1185">Reference proteome</keyword>
<sequence>MGEWKGSPPVHFLVIVLSLASFVFAIAAEWRPSTGTLIRDEATIKTYCVYDVASAYGAFALLFLLSSQSLLMGITRCMCFGRHPLSSGGDRDWTVIYFISSWFTFGAAVICLISGTRKNGYHTIYRDLVFADDLSCDVLRKGTFIFGAVCVVVTMLLNIYYYIYFSRAVA</sequence>
<feature type="non-terminal residue" evidence="8">
    <location>
        <position position="170"/>
    </location>
</feature>
<evidence type="ECO:0000256" key="3">
    <source>
        <dbReference type="ARBA" id="ARBA00022729"/>
    </source>
</evidence>
<dbReference type="OrthoDB" id="2015495at2759"/>
<dbReference type="PANTHER" id="PTHR31769">
    <property type="entry name" value="OS07G0462200 PROTEIN-RELATED"/>
    <property type="match status" value="1"/>
</dbReference>
<evidence type="ECO:0000256" key="1">
    <source>
        <dbReference type="ARBA" id="ARBA00004127"/>
    </source>
</evidence>
<feature type="transmembrane region" description="Helical" evidence="7">
    <location>
        <begin position="12"/>
        <end position="30"/>
    </location>
</feature>
<dbReference type="EMBL" id="AUSU01003118">
    <property type="protein sequence ID" value="EPS67426.1"/>
    <property type="molecule type" value="Genomic_DNA"/>
</dbReference>